<accession>A0A4Y2ASL9</accession>
<dbReference type="Proteomes" id="UP000499080">
    <property type="component" value="Unassembled WGS sequence"/>
</dbReference>
<keyword evidence="2" id="KW-1185">Reference proteome</keyword>
<sequence>MNQGRTRDEGGVWHLLLVKATLGTQVHFNLSPYIGESIFLNKPHGSFKANPDYVHPLSSVTRDPSQLHAVIPSSTRMMKIGPHALTSRR</sequence>
<proteinExistence type="predicted"/>
<reference evidence="1 2" key="1">
    <citation type="journal article" date="2019" name="Sci. Rep.">
        <title>Orb-weaving spider Araneus ventricosus genome elucidates the spidroin gene catalogue.</title>
        <authorList>
            <person name="Kono N."/>
            <person name="Nakamura H."/>
            <person name="Ohtoshi R."/>
            <person name="Moran D.A.P."/>
            <person name="Shinohara A."/>
            <person name="Yoshida Y."/>
            <person name="Fujiwara M."/>
            <person name="Mori M."/>
            <person name="Tomita M."/>
            <person name="Arakawa K."/>
        </authorList>
    </citation>
    <scope>NUCLEOTIDE SEQUENCE [LARGE SCALE GENOMIC DNA]</scope>
</reference>
<name>A0A4Y2ASL9_ARAVE</name>
<comment type="caution">
    <text evidence="1">The sequence shown here is derived from an EMBL/GenBank/DDBJ whole genome shotgun (WGS) entry which is preliminary data.</text>
</comment>
<organism evidence="1 2">
    <name type="scientific">Araneus ventricosus</name>
    <name type="common">Orbweaver spider</name>
    <name type="synonym">Epeira ventricosa</name>
    <dbReference type="NCBI Taxonomy" id="182803"/>
    <lineage>
        <taxon>Eukaryota</taxon>
        <taxon>Metazoa</taxon>
        <taxon>Ecdysozoa</taxon>
        <taxon>Arthropoda</taxon>
        <taxon>Chelicerata</taxon>
        <taxon>Arachnida</taxon>
        <taxon>Araneae</taxon>
        <taxon>Araneomorphae</taxon>
        <taxon>Entelegynae</taxon>
        <taxon>Araneoidea</taxon>
        <taxon>Araneidae</taxon>
        <taxon>Araneus</taxon>
    </lineage>
</organism>
<evidence type="ECO:0000313" key="2">
    <source>
        <dbReference type="Proteomes" id="UP000499080"/>
    </source>
</evidence>
<gene>
    <name evidence="1" type="ORF">AVEN_106478_1</name>
</gene>
<dbReference type="AlphaFoldDB" id="A0A4Y2ASL9"/>
<protein>
    <submittedName>
        <fullName evidence="1">Uncharacterized protein</fullName>
    </submittedName>
</protein>
<evidence type="ECO:0000313" key="1">
    <source>
        <dbReference type="EMBL" id="GBL82982.1"/>
    </source>
</evidence>
<dbReference type="EMBL" id="BGPR01000030">
    <property type="protein sequence ID" value="GBL82982.1"/>
    <property type="molecule type" value="Genomic_DNA"/>
</dbReference>